<feature type="compositionally biased region" description="Acidic residues" evidence="14">
    <location>
        <begin position="2729"/>
        <end position="2742"/>
    </location>
</feature>
<dbReference type="FunFam" id="3.30.1010.10:FF:000023">
    <property type="entry name" value="Serine/threonine-protein kinase ATM"/>
    <property type="match status" value="1"/>
</dbReference>
<proteinExistence type="inferred from homology"/>
<evidence type="ECO:0000259" key="17">
    <source>
        <dbReference type="PROSITE" id="PS51190"/>
    </source>
</evidence>
<keyword evidence="19" id="KW-1185">Reference proteome</keyword>
<comment type="subcellular location">
    <subcellularLocation>
        <location evidence="1 13">Nucleus</location>
    </subcellularLocation>
</comment>
<evidence type="ECO:0000256" key="10">
    <source>
        <dbReference type="ARBA" id="ARBA00023306"/>
    </source>
</evidence>
<dbReference type="EC" id="2.7.11.1" evidence="13"/>
<dbReference type="Proteomes" id="UP001152799">
    <property type="component" value="Chromosome 9"/>
</dbReference>
<dbReference type="CDD" id="cd05171">
    <property type="entry name" value="PIKKc_ATM"/>
    <property type="match status" value="1"/>
</dbReference>
<dbReference type="Pfam" id="PF02260">
    <property type="entry name" value="FATC"/>
    <property type="match status" value="1"/>
</dbReference>
<evidence type="ECO:0000256" key="4">
    <source>
        <dbReference type="ARBA" id="ARBA00022679"/>
    </source>
</evidence>
<dbReference type="PANTHER" id="PTHR37079:SF4">
    <property type="entry name" value="SERINE_THREONINE-PROTEIN KINASE ATM"/>
    <property type="match status" value="1"/>
</dbReference>
<dbReference type="GO" id="GO:0005524">
    <property type="term" value="F:ATP binding"/>
    <property type="evidence" value="ECO:0007669"/>
    <property type="project" value="UniProtKB-KW"/>
</dbReference>
<keyword evidence="8 13" id="KW-0067">ATP-binding</keyword>
<dbReference type="OrthoDB" id="381190at2759"/>
<sequence>MSFKRELEDARCNLHSNKITERRKAIEKFTNLLRNQQVSQHLSESDPFSWNDLLTDSQNYFKKESERVQETITKKGPLKCEDSNFVSALEFVDLVVETAIKEGVDNIDLSLLIKYIEGCLREKVMRSCKDTFLTIIRNRILLNSKCLGYLEPDDFIVIFGLLKSEQEKCPNIANNRSVLSCLSILIKQGPLAAFPTRFLREQFNFVSKLVQSVGPNSPRPQQEDAMEIVLNFCKHTAEDNRLSCVKLGEETFHALMELYCVSGHDSILKVNFIEFCLFQIVIHHPYGVPEGNAGALAFNWSEWKLCVRRMYSLVTREISQYLRQSVKNTLFFMPKGKSNVIMVMDNFLMLFVEVCKQLLNNSESSISSSISMDDDIQLSTQTQTYKKRKIETTLESIVVEIQETKSFIWVKLVGALLKCYPNLIDAKLFLRLLQILHSLQLEVNDNNTMNYIYETQAILIDINGYFEITNEITNLWKLIGDSTLRAVGLNHNIQATQNLLEKLISHNLVNIESVIQTYTSGVLSITEHHLNTLVMVLEQIDISELEINKKEKLFNSLLSPHNVKNYRCFLKPNFAKILVTLTLKQCPNLRKLKPETSQNYYNVNLVKLYAKQQFEIIKLNCIKSPIVTKRTFNVDFIVVNMLEEKLTQFAEVTQTETVDKILCVVGLLYNILSCLIDYEIHIENGSKTITLIRKLLDSDSVMSLERYQVHNDKMMKQLLNISEILDEIFSLNNSVTSVVKEMFTIDFLRQVVDILNFFQNVAGKKAALEHKIKISLTGALSKYSFVSNIQEPSNSQRLMLLSLARPDYDFNTESDYDLAMEFLNSIKLASKEYLPEEIIQKILDCLQELSTVTYRSYKSAQKIISFLSDIYRHLIHVDDDDCKSLAVALLQPFYSRLSSYGPTIAIEVLNAIEALCKVDPECCFTKWENREIIKFVPQFLASDFQTVRYRAIEVLVEFFKNSSGTTKLATLHRLEELFELIYQSNIQVFEVQGSLTDERRQDEMISRASSALYTFLCIIVNCNSWVEEALFALIKLEHSKKLYNISNGELLNKVFYALELHFGNKKFMEKYLEIVLSKWIESGYNINDIQFNLLGCTDKKELYLKYFDTCLPILLKLDKNDLFAVAKEMKMSEKDVFERCCPKIFARSLSTNSKNIDDQFIRKNLDVSYLCQILGPTFKDYLLKDIDQIILSLLGGLTDQKNIEQILGVTTLFTSKGITYNDFNKCLDYIQNLLCNGNNLISYLSKNKKDKIQKIQLNLQYKVYNCAVEQQLKCFHQFTIFNDLVLKTLPNEFFLRDTIYFLVHLIRNCIKIGKAVLSYMKYCLKNILPEKHKEFQQFVTFVVNSLKNIAIENEHLLPLCIEILEFIIIDNSHALLTTIEKLDTFPSRPEFNEIRNRHNNIKYNNKNISLQDEITLFLDNNDIATRQDSLIHLKSILSKEKLQLKLLYDNLSNIRGFSEDCEQSLLHKLTSTLIKMSCYPNDNISHEAIKCLGELGPADLTTIVLKPEKRVLDIHCNSFELLTGHVVSLLVQYIIDPDIEVVRTASDTLYEILKFKEGRKIVDSSIDFGYGLIHKEFITPYLENCQKLPSQIKINQLMDDSELWCPSQPMDNNAWITTLVLHLLNMFNEGCYLKHLILVCKVKAKFCENIFPLLIYLMLSLNNSKVTEMISVRINGFFTSHCNLSTEPEKLLIPVNKKSVKCMLDVINFIRQQPSIFKKFDDLKLDYLPIAKAATFCSAHFSTILYAELWCQQQKDLILLNKSKNEANVEDETAFLDYIYYFVSKELGITLQQILQTAYKSIGELDALSGCATSTSLLNPEHRIEFYKKLGPWDRVMNYYSALPNPDFDLLIESFRMNQMYWLPLLCENLCTEPQYECLWRLGQWHTNKKDNIDKINPDNYEKYKFACLKALCNEDKYIFTSSINQFSQCIIRNLRHTSLESCNSLYPIFSQLQSLIEMEDCMQAIDTNNFDEMLLKWKNQDLIIRKNDFQFVEPIAAQRMTILSEFTKKEPSLKKKYFNMVLDFADYAKTECRTRVAETALINITIKSSNLEDSIKYELQLREAELHWLNNEQETAQQILGKLCNTDNNKITKRLKAFCLKLQGSYKAETYSDRASNLKCFADSIEMYTAMRNDNNVWTNEDCKNLEDAFDKMATFADKEYQQIMRYMKSDPFRQKISNITACEQMARAMKVLRAKSDDEKKAQVIHERQLKLDEFEMNTTYQEKEQVLGLAVRYYIKNLLSCDTNNIRIFRMTALFLENRDSEDLLGLLKTEVQQIPTYKFIPILPQLIPHISTTDVFGQQIDQIIEKCAIDHPHHTLPLLLALVKANKDREYSNSKAKVSVSERSETALSLIKRLMKKSNILAGIIGKMLTLSDSLIQLAYYVDNGDSSDSDKSEFTIPSRLKIRQIKDYGDVLVPTYNIPVSKSNTYDNIVGIYKFAPKYKTVGGINAPKRIECIGTNGKTYSQLIKGQDDLRQDAVMQQVFTIMNNLLSANKQTRSLLIRTYKIVPLSMRSGILEWVDNSMPIGEYLIGAKGTDNAAHKKFRPNDMTPGWCKAKYRNCAGKPLEEKLKVYNSICQVFRPVFHKFFETNFRQPSVWYERRRAYIHSVATTSMCGYILGIGDRHLSNILIDKQTAEVIHIDFGIAFDQGKCLPTPETIPFRLSRDIVDGMGVSGTEGLFRKSCEKTLEVLRSNSQTILTILEVLLYDPLYFWTVSAAEAKKRQTDDDSTDSTYSEDSEEESKNISAERALLKLRDKLQGTEEQKPISIEQQVRVLIQQAKDPRNLCRLYVGWQPYL</sequence>
<dbReference type="PANTHER" id="PTHR37079">
    <property type="entry name" value="SERINE/THREONINE-PROTEIN KINASE ATM"/>
    <property type="match status" value="1"/>
</dbReference>
<keyword evidence="5 13" id="KW-0547">Nucleotide-binding</keyword>
<dbReference type="InterPro" id="IPR003151">
    <property type="entry name" value="PIK-rel_kinase_FAT"/>
</dbReference>
<comment type="catalytic activity">
    <reaction evidence="11 13">
        <text>L-threonyl-[protein] + ATP = O-phospho-L-threonyl-[protein] + ADP + H(+)</text>
        <dbReference type="Rhea" id="RHEA:46608"/>
        <dbReference type="Rhea" id="RHEA-COMP:11060"/>
        <dbReference type="Rhea" id="RHEA-COMP:11605"/>
        <dbReference type="ChEBI" id="CHEBI:15378"/>
        <dbReference type="ChEBI" id="CHEBI:30013"/>
        <dbReference type="ChEBI" id="CHEBI:30616"/>
        <dbReference type="ChEBI" id="CHEBI:61977"/>
        <dbReference type="ChEBI" id="CHEBI:456216"/>
        <dbReference type="EC" id="2.7.11.1"/>
    </reaction>
</comment>
<evidence type="ECO:0000259" key="16">
    <source>
        <dbReference type="PROSITE" id="PS51189"/>
    </source>
</evidence>
<reference evidence="18" key="1">
    <citation type="submission" date="2022-01" db="EMBL/GenBank/DDBJ databases">
        <authorList>
            <person name="King R."/>
        </authorList>
    </citation>
    <scope>NUCLEOTIDE SEQUENCE</scope>
</reference>
<keyword evidence="3 13" id="KW-0723">Serine/threonine-protein kinase</keyword>
<evidence type="ECO:0000259" key="15">
    <source>
        <dbReference type="PROSITE" id="PS50290"/>
    </source>
</evidence>
<dbReference type="PROSITE" id="PS51190">
    <property type="entry name" value="FATC"/>
    <property type="match status" value="1"/>
</dbReference>
<dbReference type="PROSITE" id="PS51189">
    <property type="entry name" value="FAT"/>
    <property type="match status" value="1"/>
</dbReference>
<dbReference type="InterPro" id="IPR018936">
    <property type="entry name" value="PI3/4_kinase_CS"/>
</dbReference>
<evidence type="ECO:0000256" key="8">
    <source>
        <dbReference type="ARBA" id="ARBA00022840"/>
    </source>
</evidence>
<feature type="domain" description="FATC" evidence="17">
    <location>
        <begin position="2767"/>
        <end position="2799"/>
    </location>
</feature>
<comment type="catalytic activity">
    <reaction evidence="12">
        <text>L-seryl-[protein] + ATP = O-phospho-L-seryl-[protein] + ADP + H(+)</text>
        <dbReference type="Rhea" id="RHEA:17989"/>
        <dbReference type="Rhea" id="RHEA-COMP:9863"/>
        <dbReference type="Rhea" id="RHEA-COMP:11604"/>
        <dbReference type="ChEBI" id="CHEBI:15378"/>
        <dbReference type="ChEBI" id="CHEBI:29999"/>
        <dbReference type="ChEBI" id="CHEBI:30616"/>
        <dbReference type="ChEBI" id="CHEBI:83421"/>
        <dbReference type="ChEBI" id="CHEBI:456216"/>
        <dbReference type="EC" id="2.7.11.1"/>
    </reaction>
</comment>
<dbReference type="SUPFAM" id="SSF56112">
    <property type="entry name" value="Protein kinase-like (PK-like)"/>
    <property type="match status" value="1"/>
</dbReference>
<dbReference type="InterPro" id="IPR000403">
    <property type="entry name" value="PI3/4_kinase_cat_dom"/>
</dbReference>
<dbReference type="InterPro" id="IPR038980">
    <property type="entry name" value="ATM_plant"/>
</dbReference>
<dbReference type="EMBL" id="OU892285">
    <property type="protein sequence ID" value="CAG9773154.1"/>
    <property type="molecule type" value="Genomic_DNA"/>
</dbReference>
<organism evidence="18 19">
    <name type="scientific">Ceutorhynchus assimilis</name>
    <name type="common">cabbage seed weevil</name>
    <dbReference type="NCBI Taxonomy" id="467358"/>
    <lineage>
        <taxon>Eukaryota</taxon>
        <taxon>Metazoa</taxon>
        <taxon>Ecdysozoa</taxon>
        <taxon>Arthropoda</taxon>
        <taxon>Hexapoda</taxon>
        <taxon>Insecta</taxon>
        <taxon>Pterygota</taxon>
        <taxon>Neoptera</taxon>
        <taxon>Endopterygota</taxon>
        <taxon>Coleoptera</taxon>
        <taxon>Polyphaga</taxon>
        <taxon>Cucujiformia</taxon>
        <taxon>Curculionidae</taxon>
        <taxon>Ceutorhynchinae</taxon>
        <taxon>Ceutorhynchus</taxon>
    </lineage>
</organism>
<gene>
    <name evidence="18" type="ORF">CEUTPL_LOCUS13553</name>
</gene>
<dbReference type="InterPro" id="IPR036940">
    <property type="entry name" value="PI3/4_kinase_cat_sf"/>
</dbReference>
<dbReference type="InterPro" id="IPR003152">
    <property type="entry name" value="FATC_dom"/>
</dbReference>
<feature type="domain" description="FAT" evidence="16">
    <location>
        <begin position="1729"/>
        <end position="2329"/>
    </location>
</feature>
<dbReference type="SUPFAM" id="SSF48371">
    <property type="entry name" value="ARM repeat"/>
    <property type="match status" value="1"/>
</dbReference>
<evidence type="ECO:0000256" key="2">
    <source>
        <dbReference type="ARBA" id="ARBA00010769"/>
    </source>
</evidence>
<evidence type="ECO:0000256" key="13">
    <source>
        <dbReference type="RuleBase" id="RU365027"/>
    </source>
</evidence>
<evidence type="ECO:0000256" key="5">
    <source>
        <dbReference type="ARBA" id="ARBA00022741"/>
    </source>
</evidence>
<name>A0A9N9MZL0_9CUCU</name>
<dbReference type="Pfam" id="PF02259">
    <property type="entry name" value="FAT"/>
    <property type="match status" value="1"/>
</dbReference>
<feature type="domain" description="PI3K/PI4K catalytic" evidence="15">
    <location>
        <begin position="2440"/>
        <end position="2755"/>
    </location>
</feature>
<dbReference type="InterPro" id="IPR016024">
    <property type="entry name" value="ARM-type_fold"/>
</dbReference>
<keyword evidence="9 13" id="KW-0539">Nucleus</keyword>
<protein>
    <recommendedName>
        <fullName evidence="13">non-specific serine/threonine protein kinase</fullName>
        <ecNumber evidence="13">2.7.11.1</ecNumber>
    </recommendedName>
</protein>
<keyword evidence="4 13" id="KW-0808">Transferase</keyword>
<evidence type="ECO:0000313" key="19">
    <source>
        <dbReference type="Proteomes" id="UP001152799"/>
    </source>
</evidence>
<keyword evidence="6 13" id="KW-0227">DNA damage</keyword>
<dbReference type="SMART" id="SM00146">
    <property type="entry name" value="PI3Kc"/>
    <property type="match status" value="1"/>
</dbReference>
<evidence type="ECO:0000256" key="1">
    <source>
        <dbReference type="ARBA" id="ARBA00004123"/>
    </source>
</evidence>
<dbReference type="InterPro" id="IPR044107">
    <property type="entry name" value="PIKKc_ATM"/>
</dbReference>
<dbReference type="Gene3D" id="3.30.1010.10">
    <property type="entry name" value="Phosphatidylinositol 3-kinase Catalytic Subunit, Chain A, domain 4"/>
    <property type="match status" value="1"/>
</dbReference>
<evidence type="ECO:0000256" key="14">
    <source>
        <dbReference type="SAM" id="MobiDB-lite"/>
    </source>
</evidence>
<evidence type="ECO:0000256" key="7">
    <source>
        <dbReference type="ARBA" id="ARBA00022777"/>
    </source>
</evidence>
<dbReference type="GO" id="GO:0005634">
    <property type="term" value="C:nucleus"/>
    <property type="evidence" value="ECO:0007669"/>
    <property type="project" value="UniProtKB-SubCell"/>
</dbReference>
<comment type="similarity">
    <text evidence="2 13">Belongs to the PI3/PI4-kinase family. ATM subfamily.</text>
</comment>
<keyword evidence="10" id="KW-0131">Cell cycle</keyword>
<dbReference type="InterPro" id="IPR011009">
    <property type="entry name" value="Kinase-like_dom_sf"/>
</dbReference>
<evidence type="ECO:0000256" key="9">
    <source>
        <dbReference type="ARBA" id="ARBA00023242"/>
    </source>
</evidence>
<evidence type="ECO:0000313" key="18">
    <source>
        <dbReference type="EMBL" id="CAG9773154.1"/>
    </source>
</evidence>
<dbReference type="PROSITE" id="PS50290">
    <property type="entry name" value="PI3_4_KINASE_3"/>
    <property type="match status" value="1"/>
</dbReference>
<dbReference type="PROSITE" id="PS00916">
    <property type="entry name" value="PI3_4_KINASE_2"/>
    <property type="match status" value="1"/>
</dbReference>
<evidence type="ECO:0000256" key="3">
    <source>
        <dbReference type="ARBA" id="ARBA00022527"/>
    </source>
</evidence>
<dbReference type="GO" id="GO:0006281">
    <property type="term" value="P:DNA repair"/>
    <property type="evidence" value="ECO:0007669"/>
    <property type="project" value="InterPro"/>
</dbReference>
<evidence type="ECO:0000256" key="6">
    <source>
        <dbReference type="ARBA" id="ARBA00022763"/>
    </source>
</evidence>
<dbReference type="SMART" id="SM01343">
    <property type="entry name" value="FATC"/>
    <property type="match status" value="1"/>
</dbReference>
<dbReference type="InterPro" id="IPR021668">
    <property type="entry name" value="TAN"/>
</dbReference>
<dbReference type="Pfam" id="PF00454">
    <property type="entry name" value="PI3_PI4_kinase"/>
    <property type="match status" value="1"/>
</dbReference>
<feature type="region of interest" description="Disordered" evidence="14">
    <location>
        <begin position="2725"/>
        <end position="2746"/>
    </location>
</feature>
<accession>A0A9N9MZL0</accession>
<dbReference type="GO" id="GO:0004674">
    <property type="term" value="F:protein serine/threonine kinase activity"/>
    <property type="evidence" value="ECO:0007669"/>
    <property type="project" value="UniProtKB-KW"/>
</dbReference>
<evidence type="ECO:0000256" key="11">
    <source>
        <dbReference type="ARBA" id="ARBA00047899"/>
    </source>
</evidence>
<dbReference type="Gene3D" id="1.10.1070.11">
    <property type="entry name" value="Phosphatidylinositol 3-/4-kinase, catalytic domain"/>
    <property type="match status" value="1"/>
</dbReference>
<evidence type="ECO:0000256" key="12">
    <source>
        <dbReference type="ARBA" id="ARBA00048679"/>
    </source>
</evidence>
<keyword evidence="7 13" id="KW-0418">Kinase</keyword>
<dbReference type="Pfam" id="PF11640">
    <property type="entry name" value="TAN"/>
    <property type="match status" value="1"/>
</dbReference>
<dbReference type="InterPro" id="IPR014009">
    <property type="entry name" value="PIK_FAT"/>
</dbReference>
<dbReference type="PROSITE" id="PS00915">
    <property type="entry name" value="PI3_4_KINASE_1"/>
    <property type="match status" value="1"/>
</dbReference>